<feature type="region of interest" description="Disordered" evidence="1">
    <location>
        <begin position="59"/>
        <end position="138"/>
    </location>
</feature>
<dbReference type="AlphaFoldDB" id="A0A9E7DKB7"/>
<evidence type="ECO:0000313" key="3">
    <source>
        <dbReference type="EMBL" id="UQK59495.1"/>
    </source>
</evidence>
<reference evidence="3" key="1">
    <citation type="submission" date="2022-04" db="EMBL/GenBank/DDBJ databases">
        <title>Complete genome sequences of Ezakiella coagulans and Fenollaria massiliensis.</title>
        <authorList>
            <person name="France M.T."/>
            <person name="Clifford J."/>
            <person name="Narina S."/>
            <person name="Rutt L."/>
            <person name="Ravel J."/>
        </authorList>
    </citation>
    <scope>NUCLEOTIDE SEQUENCE</scope>
    <source>
        <strain evidence="3">C0061C2</strain>
    </source>
</reference>
<evidence type="ECO:0000256" key="1">
    <source>
        <dbReference type="SAM" id="MobiDB-lite"/>
    </source>
</evidence>
<feature type="compositionally biased region" description="Basic and acidic residues" evidence="1">
    <location>
        <begin position="111"/>
        <end position="133"/>
    </location>
</feature>
<sequence length="206" mass="22554">MNFWEKFKDFLYNSIDYIIMLIVIIAVVCIISWRLDILFVNNGANSTLTKNIENNNEDNKVVENIDGDQDNEATNEDNGEKVKEGADSEAPAETAGEKKPADEEAPVETAGDAKDTEEKPAEEKPAEKAEEKPVQTGTVEVNIPAKSLPGEIGKILEQQGVVSSATDFVNKCVELKLDTKLKSGKFTINKGASLDDVVKIIAQIKK</sequence>
<feature type="transmembrane region" description="Helical" evidence="2">
    <location>
        <begin position="15"/>
        <end position="33"/>
    </location>
</feature>
<keyword evidence="4" id="KW-1185">Reference proteome</keyword>
<protein>
    <submittedName>
        <fullName evidence="3">Uncharacterized protein</fullName>
    </submittedName>
</protein>
<dbReference type="EMBL" id="CP096649">
    <property type="protein sequence ID" value="UQK59495.1"/>
    <property type="molecule type" value="Genomic_DNA"/>
</dbReference>
<evidence type="ECO:0000313" key="4">
    <source>
        <dbReference type="Proteomes" id="UP000831151"/>
    </source>
</evidence>
<keyword evidence="2" id="KW-1133">Transmembrane helix</keyword>
<dbReference type="Gene3D" id="3.30.1490.480">
    <property type="entry name" value="Endolytic murein transglycosylase"/>
    <property type="match status" value="1"/>
</dbReference>
<dbReference type="RefSeq" id="WP_249242919.1">
    <property type="nucleotide sequence ID" value="NZ_CP096649.1"/>
</dbReference>
<dbReference type="Proteomes" id="UP000831151">
    <property type="component" value="Chromosome"/>
</dbReference>
<dbReference type="KEGG" id="fms:M1R53_02215"/>
<name>A0A9E7DKB7_9FIRM</name>
<evidence type="ECO:0000256" key="2">
    <source>
        <dbReference type="SAM" id="Phobius"/>
    </source>
</evidence>
<keyword evidence="2" id="KW-0812">Transmembrane</keyword>
<feature type="compositionally biased region" description="Acidic residues" evidence="1">
    <location>
        <begin position="65"/>
        <end position="77"/>
    </location>
</feature>
<gene>
    <name evidence="3" type="ORF">M1R53_02215</name>
</gene>
<accession>A0A9E7DKB7</accession>
<keyword evidence="2" id="KW-0472">Membrane</keyword>
<proteinExistence type="predicted"/>
<organism evidence="3 4">
    <name type="scientific">Fenollaria massiliensis</name>
    <dbReference type="NCBI Taxonomy" id="938288"/>
    <lineage>
        <taxon>Bacteria</taxon>
        <taxon>Bacillati</taxon>
        <taxon>Bacillota</taxon>
        <taxon>Clostridia</taxon>
        <taxon>Eubacteriales</taxon>
        <taxon>Fenollaria</taxon>
    </lineage>
</organism>